<name>A0A0G0FLJ8_9BACT</name>
<accession>A0A0G0FLJ8</accession>
<organism evidence="2 3">
    <name type="scientific">Candidatus Nomurabacteria bacterium GW2011_GWC2_35_8</name>
    <dbReference type="NCBI Taxonomy" id="1618752"/>
    <lineage>
        <taxon>Bacteria</taxon>
        <taxon>Candidatus Nomuraibacteriota</taxon>
    </lineage>
</organism>
<dbReference type="AlphaFoldDB" id="A0A0G0FLJ8"/>
<dbReference type="Pfam" id="PF12773">
    <property type="entry name" value="DZR"/>
    <property type="match status" value="1"/>
</dbReference>
<protein>
    <recommendedName>
        <fullName evidence="1">DZANK-type domain-containing protein</fullName>
    </recommendedName>
</protein>
<dbReference type="EMBL" id="LBQZ01000023">
    <property type="protein sequence ID" value="KKP88240.1"/>
    <property type="molecule type" value="Genomic_DNA"/>
</dbReference>
<evidence type="ECO:0000313" key="2">
    <source>
        <dbReference type="EMBL" id="KKP88240.1"/>
    </source>
</evidence>
<comment type="caution">
    <text evidence="2">The sequence shown here is derived from an EMBL/GenBank/DDBJ whole genome shotgun (WGS) entry which is preliminary data.</text>
</comment>
<evidence type="ECO:0000313" key="3">
    <source>
        <dbReference type="Proteomes" id="UP000034798"/>
    </source>
</evidence>
<reference evidence="2 3" key="1">
    <citation type="journal article" date="2015" name="Nature">
        <title>rRNA introns, odd ribosomes, and small enigmatic genomes across a large radiation of phyla.</title>
        <authorList>
            <person name="Brown C.T."/>
            <person name="Hug L.A."/>
            <person name="Thomas B.C."/>
            <person name="Sharon I."/>
            <person name="Castelle C.J."/>
            <person name="Singh A."/>
            <person name="Wilkins M.J."/>
            <person name="Williams K.H."/>
            <person name="Banfield J.F."/>
        </authorList>
    </citation>
    <scope>NUCLEOTIDE SEQUENCE [LARGE SCALE GENOMIC DNA]</scope>
</reference>
<dbReference type="Proteomes" id="UP000034798">
    <property type="component" value="Unassembled WGS sequence"/>
</dbReference>
<gene>
    <name evidence="2" type="ORF">UR91_C0023G0004</name>
</gene>
<proteinExistence type="predicted"/>
<feature type="domain" description="DZANK-type" evidence="1">
    <location>
        <begin position="44"/>
        <end position="90"/>
    </location>
</feature>
<sequence>MGSCLDLTKYQDVDSIQDAFSKIVSGGKMGYKAVIERKKIPPKCDKCGRGGDDGQKFCPQCGGNMVVPLTHCQGCKKPIDEIQKFCTGCGGKIRE</sequence>
<dbReference type="InterPro" id="IPR025874">
    <property type="entry name" value="DZR"/>
</dbReference>
<evidence type="ECO:0000259" key="1">
    <source>
        <dbReference type="Pfam" id="PF12773"/>
    </source>
</evidence>